<sequence>MKLIIGLGNPGKKYETTWHNLGFLAVDALAASKPEMFLKCKQSAKFKAEVCEGSELEEKIILAKPRTFMDKSGQAVKAIMSFYKIKPLDLWVIHDDIDIELGRLKISHNSAAAGHKGVQSIINEIGSQEFVRFRLGIKTRGQGQIPAEEYVLQKIGKEDKMIIDETLKETLAALSVALMEGVTEAKNEFN</sequence>
<keyword evidence="2 4" id="KW-0378">Hydrolase</keyword>
<comment type="similarity">
    <text evidence="4">Belongs to the PTH family.</text>
</comment>
<comment type="function">
    <text evidence="4">Hydrolyzes ribosome-free peptidyl-tRNAs (with 1 or more amino acids incorporated), which drop off the ribosome during protein synthesis, or as a result of ribosome stalling.</text>
</comment>
<feature type="binding site" evidence="4">
    <location>
        <position position="68"/>
    </location>
    <ligand>
        <name>tRNA</name>
        <dbReference type="ChEBI" id="CHEBI:17843"/>
    </ligand>
</feature>
<comment type="subcellular location">
    <subcellularLocation>
        <location evidence="4">Cytoplasm</location>
    </subcellularLocation>
</comment>
<dbReference type="GO" id="GO:0005737">
    <property type="term" value="C:cytoplasm"/>
    <property type="evidence" value="ECO:0007669"/>
    <property type="project" value="UniProtKB-SubCell"/>
</dbReference>
<dbReference type="NCBIfam" id="TIGR00447">
    <property type="entry name" value="pth"/>
    <property type="match status" value="1"/>
</dbReference>
<keyword evidence="1 4" id="KW-0820">tRNA-binding</keyword>
<dbReference type="Pfam" id="PF01195">
    <property type="entry name" value="Pept_tRNA_hydro"/>
    <property type="match status" value="1"/>
</dbReference>
<comment type="catalytic activity">
    <reaction evidence="4">
        <text>an N-acyl-L-alpha-aminoacyl-tRNA + H2O = an N-acyl-L-amino acid + a tRNA + H(+)</text>
        <dbReference type="Rhea" id="RHEA:54448"/>
        <dbReference type="Rhea" id="RHEA-COMP:10123"/>
        <dbReference type="Rhea" id="RHEA-COMP:13883"/>
        <dbReference type="ChEBI" id="CHEBI:15377"/>
        <dbReference type="ChEBI" id="CHEBI:15378"/>
        <dbReference type="ChEBI" id="CHEBI:59874"/>
        <dbReference type="ChEBI" id="CHEBI:78442"/>
        <dbReference type="ChEBI" id="CHEBI:138191"/>
        <dbReference type="EC" id="3.1.1.29"/>
    </reaction>
</comment>
<dbReference type="GO" id="GO:0006515">
    <property type="term" value="P:protein quality control for misfolded or incompletely synthesized proteins"/>
    <property type="evidence" value="ECO:0007669"/>
    <property type="project" value="UniProtKB-UniRule"/>
</dbReference>
<keyword evidence="3 4" id="KW-0694">RNA-binding</keyword>
<feature type="binding site" evidence="4">
    <location>
        <position position="14"/>
    </location>
    <ligand>
        <name>tRNA</name>
        <dbReference type="ChEBI" id="CHEBI:17843"/>
    </ligand>
</feature>
<feature type="site" description="Stabilizes the basic form of H active site to accept a proton" evidence="4">
    <location>
        <position position="95"/>
    </location>
</feature>
<evidence type="ECO:0000256" key="1">
    <source>
        <dbReference type="ARBA" id="ARBA00022555"/>
    </source>
</evidence>
<dbReference type="Gene3D" id="3.40.50.1470">
    <property type="entry name" value="Peptidyl-tRNA hydrolase"/>
    <property type="match status" value="1"/>
</dbReference>
<comment type="caution">
    <text evidence="4">Lacks conserved residue(s) required for the propagation of feature annotation.</text>
</comment>
<evidence type="ECO:0000313" key="5">
    <source>
        <dbReference type="EMBL" id="OGY51106.1"/>
    </source>
</evidence>
<feature type="active site" description="Proton acceptor" evidence="4">
    <location>
        <position position="19"/>
    </location>
</feature>
<dbReference type="Proteomes" id="UP000178501">
    <property type="component" value="Unassembled WGS sequence"/>
</dbReference>
<evidence type="ECO:0000256" key="4">
    <source>
        <dbReference type="HAMAP-Rule" id="MF_00083"/>
    </source>
</evidence>
<dbReference type="PANTHER" id="PTHR17224">
    <property type="entry name" value="PEPTIDYL-TRNA HYDROLASE"/>
    <property type="match status" value="1"/>
</dbReference>
<dbReference type="CDD" id="cd00462">
    <property type="entry name" value="PTH"/>
    <property type="match status" value="1"/>
</dbReference>
<dbReference type="EC" id="3.1.1.29" evidence="4"/>
<comment type="function">
    <text evidence="4">Catalyzes the release of premature peptidyl moieties from peptidyl-tRNA molecules trapped in stalled 50S ribosomal subunits, and thus maintains levels of free tRNAs and 50S ribosomes.</text>
</comment>
<gene>
    <name evidence="4" type="primary">pth</name>
    <name evidence="5" type="ORF">A3J65_01745</name>
</gene>
<evidence type="ECO:0000313" key="6">
    <source>
        <dbReference type="Proteomes" id="UP000178501"/>
    </source>
</evidence>
<evidence type="ECO:0000256" key="2">
    <source>
        <dbReference type="ARBA" id="ARBA00022801"/>
    </source>
</evidence>
<comment type="subunit">
    <text evidence="4">Monomer.</text>
</comment>
<dbReference type="EMBL" id="MHIK01000036">
    <property type="protein sequence ID" value="OGY51106.1"/>
    <property type="molecule type" value="Genomic_DNA"/>
</dbReference>
<evidence type="ECO:0000256" key="3">
    <source>
        <dbReference type="ARBA" id="ARBA00022884"/>
    </source>
</evidence>
<proteinExistence type="inferred from homology"/>
<dbReference type="InterPro" id="IPR036416">
    <property type="entry name" value="Pept_tRNA_hydro_sf"/>
</dbReference>
<comment type="caution">
    <text evidence="5">The sequence shown here is derived from an EMBL/GenBank/DDBJ whole genome shotgun (WGS) entry which is preliminary data.</text>
</comment>
<keyword evidence="4" id="KW-0963">Cytoplasm</keyword>
<dbReference type="GO" id="GO:0000049">
    <property type="term" value="F:tRNA binding"/>
    <property type="evidence" value="ECO:0007669"/>
    <property type="project" value="UniProtKB-UniRule"/>
</dbReference>
<organism evidence="5 6">
    <name type="scientific">Candidatus Buchananbacteria bacterium RIFCSPHIGHO2_02_FULL_45_11b</name>
    <dbReference type="NCBI Taxonomy" id="1797541"/>
    <lineage>
        <taxon>Bacteria</taxon>
        <taxon>Candidatus Buchananiibacteriota</taxon>
    </lineage>
</organism>
<dbReference type="GO" id="GO:0072344">
    <property type="term" value="P:rescue of stalled ribosome"/>
    <property type="evidence" value="ECO:0007669"/>
    <property type="project" value="UniProtKB-UniRule"/>
</dbReference>
<dbReference type="InterPro" id="IPR001328">
    <property type="entry name" value="Pept_tRNA_hydro"/>
</dbReference>
<dbReference type="PANTHER" id="PTHR17224:SF1">
    <property type="entry name" value="PEPTIDYL-TRNA HYDROLASE"/>
    <property type="match status" value="1"/>
</dbReference>
<dbReference type="GO" id="GO:0004045">
    <property type="term" value="F:peptidyl-tRNA hydrolase activity"/>
    <property type="evidence" value="ECO:0007669"/>
    <property type="project" value="UniProtKB-UniRule"/>
</dbReference>
<protein>
    <recommendedName>
        <fullName evidence="4">Peptidyl-tRNA hydrolase</fullName>
        <shortName evidence="4">Pth</shortName>
        <ecNumber evidence="4">3.1.1.29</ecNumber>
    </recommendedName>
</protein>
<reference evidence="5 6" key="1">
    <citation type="journal article" date="2016" name="Nat. Commun.">
        <title>Thousands of microbial genomes shed light on interconnected biogeochemical processes in an aquifer system.</title>
        <authorList>
            <person name="Anantharaman K."/>
            <person name="Brown C.T."/>
            <person name="Hug L.A."/>
            <person name="Sharon I."/>
            <person name="Castelle C.J."/>
            <person name="Probst A.J."/>
            <person name="Thomas B.C."/>
            <person name="Singh A."/>
            <person name="Wilkins M.J."/>
            <person name="Karaoz U."/>
            <person name="Brodie E.L."/>
            <person name="Williams K.H."/>
            <person name="Hubbard S.S."/>
            <person name="Banfield J.F."/>
        </authorList>
    </citation>
    <scope>NUCLEOTIDE SEQUENCE [LARGE SCALE GENOMIC DNA]</scope>
</reference>
<accession>A0A1G1YH44</accession>
<feature type="site" description="Discriminates between blocked and unblocked aminoacyl-tRNA" evidence="4">
    <location>
        <position position="9"/>
    </location>
</feature>
<dbReference type="SUPFAM" id="SSF53178">
    <property type="entry name" value="Peptidyl-tRNA hydrolase-like"/>
    <property type="match status" value="1"/>
</dbReference>
<dbReference type="AlphaFoldDB" id="A0A1G1YH44"/>
<name>A0A1G1YH44_9BACT</name>
<dbReference type="HAMAP" id="MF_00083">
    <property type="entry name" value="Pept_tRNA_hydro_bact"/>
    <property type="match status" value="1"/>
</dbReference>